<feature type="active site" description="Proton donor" evidence="8">
    <location>
        <position position="53"/>
    </location>
</feature>
<accession>A0ABU4WN73</accession>
<dbReference type="Pfam" id="PF14437">
    <property type="entry name" value="MafB19-deam"/>
    <property type="match status" value="1"/>
</dbReference>
<sequence>MKEKWMREAIKQAIKAEQKDEVPIGCVIVKEDHILARAYNQREQKQVSTAHAEILAIEKACKKLGSWRLDGCELYVTLEPCPMCTGAIIQSRIDKVYFGAYDFKGGCLGSNTNLLDVKGFNHYPEVEGGLLQEECASLLTSFFRKKRKSKKS</sequence>
<proteinExistence type="inferred from homology"/>
<evidence type="ECO:0000256" key="8">
    <source>
        <dbReference type="HAMAP-Rule" id="MF_00972"/>
    </source>
</evidence>
<comment type="function">
    <text evidence="8">Catalyzes the deamination of adenosine to inosine at the wobble position 34 of tRNA(Arg2).</text>
</comment>
<dbReference type="EMBL" id="JALBUS010000016">
    <property type="protein sequence ID" value="MDX8418010.1"/>
    <property type="molecule type" value="Genomic_DNA"/>
</dbReference>
<keyword evidence="3 8" id="KW-0819">tRNA processing</keyword>
<dbReference type="InterPro" id="IPR016192">
    <property type="entry name" value="APOBEC/CMP_deaminase_Zn-bd"/>
</dbReference>
<dbReference type="InterPro" id="IPR016193">
    <property type="entry name" value="Cytidine_deaminase-like"/>
</dbReference>
<keyword evidence="11" id="KW-1185">Reference proteome</keyword>
<comment type="catalytic activity">
    <reaction evidence="7 8">
        <text>adenosine(34) in tRNA + H2O + H(+) = inosine(34) in tRNA + NH4(+)</text>
        <dbReference type="Rhea" id="RHEA:43168"/>
        <dbReference type="Rhea" id="RHEA-COMP:10373"/>
        <dbReference type="Rhea" id="RHEA-COMP:10374"/>
        <dbReference type="ChEBI" id="CHEBI:15377"/>
        <dbReference type="ChEBI" id="CHEBI:15378"/>
        <dbReference type="ChEBI" id="CHEBI:28938"/>
        <dbReference type="ChEBI" id="CHEBI:74411"/>
        <dbReference type="ChEBI" id="CHEBI:82852"/>
        <dbReference type="EC" id="3.5.4.33"/>
    </reaction>
</comment>
<name>A0ABU4WN73_9FIRM</name>
<evidence type="ECO:0000313" key="11">
    <source>
        <dbReference type="Proteomes" id="UP001285244"/>
    </source>
</evidence>
<dbReference type="CDD" id="cd01285">
    <property type="entry name" value="nucleoside_deaminase"/>
    <property type="match status" value="1"/>
</dbReference>
<feature type="binding site" evidence="8">
    <location>
        <position position="51"/>
    </location>
    <ligand>
        <name>Zn(2+)</name>
        <dbReference type="ChEBI" id="CHEBI:29105"/>
        <note>catalytic</note>
    </ligand>
</feature>
<protein>
    <recommendedName>
        <fullName evidence="8">tRNA-specific adenosine deaminase</fullName>
        <ecNumber evidence="8">3.5.4.33</ecNumber>
    </recommendedName>
</protein>
<dbReference type="EC" id="3.5.4.33" evidence="8"/>
<dbReference type="InterPro" id="IPR058535">
    <property type="entry name" value="MafB19-deam"/>
</dbReference>
<dbReference type="PANTHER" id="PTHR11079:SF202">
    <property type="entry name" value="TRNA-SPECIFIC ADENOSINE DEAMINASE"/>
    <property type="match status" value="1"/>
</dbReference>
<dbReference type="GO" id="GO:0052717">
    <property type="term" value="F:tRNA-specific adenosine-34 deaminase activity"/>
    <property type="evidence" value="ECO:0007669"/>
    <property type="project" value="UniProtKB-EC"/>
</dbReference>
<keyword evidence="4 8" id="KW-0479">Metal-binding</keyword>
<evidence type="ECO:0000256" key="6">
    <source>
        <dbReference type="ARBA" id="ARBA00022833"/>
    </source>
</evidence>
<evidence type="ECO:0000256" key="1">
    <source>
        <dbReference type="ARBA" id="ARBA00010669"/>
    </source>
</evidence>
<keyword evidence="6 8" id="KW-0862">Zinc</keyword>
<feature type="binding site" evidence="8">
    <location>
        <position position="81"/>
    </location>
    <ligand>
        <name>Zn(2+)</name>
        <dbReference type="ChEBI" id="CHEBI:29105"/>
        <note>catalytic</note>
    </ligand>
</feature>
<dbReference type="InterPro" id="IPR028883">
    <property type="entry name" value="tRNA_aden_deaminase"/>
</dbReference>
<evidence type="ECO:0000256" key="7">
    <source>
        <dbReference type="ARBA" id="ARBA00048045"/>
    </source>
</evidence>
<evidence type="ECO:0000256" key="2">
    <source>
        <dbReference type="ARBA" id="ARBA00011738"/>
    </source>
</evidence>
<dbReference type="SUPFAM" id="SSF53927">
    <property type="entry name" value="Cytidine deaminase-like"/>
    <property type="match status" value="1"/>
</dbReference>
<dbReference type="RefSeq" id="WP_320326273.1">
    <property type="nucleotide sequence ID" value="NZ_JALBUS010000016.1"/>
</dbReference>
<evidence type="ECO:0000313" key="10">
    <source>
        <dbReference type="EMBL" id="MDX8418010.1"/>
    </source>
</evidence>
<evidence type="ECO:0000256" key="5">
    <source>
        <dbReference type="ARBA" id="ARBA00022801"/>
    </source>
</evidence>
<dbReference type="PROSITE" id="PS00903">
    <property type="entry name" value="CYT_DCMP_DEAMINASES_1"/>
    <property type="match status" value="1"/>
</dbReference>
<dbReference type="Proteomes" id="UP001285244">
    <property type="component" value="Unassembled WGS sequence"/>
</dbReference>
<feature type="binding site" evidence="8">
    <location>
        <position position="84"/>
    </location>
    <ligand>
        <name>Zn(2+)</name>
        <dbReference type="ChEBI" id="CHEBI:29105"/>
        <note>catalytic</note>
    </ligand>
</feature>
<dbReference type="HAMAP" id="MF_00972">
    <property type="entry name" value="tRNA_aden_deaminase"/>
    <property type="match status" value="1"/>
</dbReference>
<comment type="subunit">
    <text evidence="2 8">Homodimer.</text>
</comment>
<gene>
    <name evidence="8 10" type="primary">tadA</name>
    <name evidence="10" type="ORF">MOZ64_09205</name>
</gene>
<comment type="cofactor">
    <cofactor evidence="8">
        <name>Zn(2+)</name>
        <dbReference type="ChEBI" id="CHEBI:29105"/>
    </cofactor>
    <text evidence="8">Binds 1 zinc ion per subunit.</text>
</comment>
<comment type="similarity">
    <text evidence="1">Belongs to the cytidine and deoxycytidylate deaminase family. ADAT2 subfamily.</text>
</comment>
<dbReference type="PROSITE" id="PS51747">
    <property type="entry name" value="CYT_DCMP_DEAMINASES_2"/>
    <property type="match status" value="1"/>
</dbReference>
<dbReference type="Gene3D" id="3.40.140.10">
    <property type="entry name" value="Cytidine Deaminase, domain 2"/>
    <property type="match status" value="1"/>
</dbReference>
<dbReference type="NCBIfam" id="NF008113">
    <property type="entry name" value="PRK10860.1"/>
    <property type="match status" value="1"/>
</dbReference>
<evidence type="ECO:0000256" key="4">
    <source>
        <dbReference type="ARBA" id="ARBA00022723"/>
    </source>
</evidence>
<dbReference type="InterPro" id="IPR002125">
    <property type="entry name" value="CMP_dCMP_dom"/>
</dbReference>
<organism evidence="10 11">
    <name type="scientific">Absicoccus intestinalis</name>
    <dbReference type="NCBI Taxonomy" id="2926319"/>
    <lineage>
        <taxon>Bacteria</taxon>
        <taxon>Bacillati</taxon>
        <taxon>Bacillota</taxon>
        <taxon>Erysipelotrichia</taxon>
        <taxon>Erysipelotrichales</taxon>
        <taxon>Erysipelotrichaceae</taxon>
        <taxon>Absicoccus</taxon>
    </lineage>
</organism>
<feature type="domain" description="CMP/dCMP-type deaminase" evidence="9">
    <location>
        <begin position="1"/>
        <end position="133"/>
    </location>
</feature>
<evidence type="ECO:0000259" key="9">
    <source>
        <dbReference type="PROSITE" id="PS51747"/>
    </source>
</evidence>
<reference evidence="10 11" key="1">
    <citation type="submission" date="2022-03" db="EMBL/GenBank/DDBJ databases">
        <title>Novel taxa within the pig intestine.</title>
        <authorList>
            <person name="Wylensek D."/>
            <person name="Bishof K."/>
            <person name="Afrizal A."/>
            <person name="Clavel T."/>
        </authorList>
    </citation>
    <scope>NUCLEOTIDE SEQUENCE [LARGE SCALE GENOMIC DNA]</scope>
    <source>
        <strain evidence="10 11">Cla-KB-P134</strain>
    </source>
</reference>
<dbReference type="PANTHER" id="PTHR11079">
    <property type="entry name" value="CYTOSINE DEAMINASE FAMILY MEMBER"/>
    <property type="match status" value="1"/>
</dbReference>
<comment type="caution">
    <text evidence="10">The sequence shown here is derived from an EMBL/GenBank/DDBJ whole genome shotgun (WGS) entry which is preliminary data.</text>
</comment>
<keyword evidence="5 8" id="KW-0378">Hydrolase</keyword>
<evidence type="ECO:0000256" key="3">
    <source>
        <dbReference type="ARBA" id="ARBA00022694"/>
    </source>
</evidence>